<evidence type="ECO:0000256" key="1">
    <source>
        <dbReference type="SAM" id="MobiDB-lite"/>
    </source>
</evidence>
<sequence>MHLRSCRLPRPSASIPLDNRAHPMANTSQVPDLEGLHREIHGMAEQMRIMNENNARLMQHLTINNPPPPASPAPSHRSHRSGNNESQNHRSIGRNRRRRPPIPRRRERSSSSESRSSSETLEIEARNAPVTIDALIRQTEPPFTKRIMRTRVSSKFELPTQIEAYEGKTDPMDHLHSYKSLMSLHGYSDEALCLTPFSKKVPTTLSALLSKADKYIITEELAKPNEGGVEGMMEKEGFTAPSDEIDINLRFLEVLLTSPKVSLCRLKEVAYAI</sequence>
<dbReference type="OrthoDB" id="1749627at2759"/>
<proteinExistence type="predicted"/>
<evidence type="ECO:0000313" key="2">
    <source>
        <dbReference type="EMBL" id="GFS31414.1"/>
    </source>
</evidence>
<name>A0A7J0DBP8_9ERIC</name>
<gene>
    <name evidence="2" type="ORF">Acr_00g0017170</name>
</gene>
<organism evidence="2 3">
    <name type="scientific">Actinidia rufa</name>
    <dbReference type="NCBI Taxonomy" id="165716"/>
    <lineage>
        <taxon>Eukaryota</taxon>
        <taxon>Viridiplantae</taxon>
        <taxon>Streptophyta</taxon>
        <taxon>Embryophyta</taxon>
        <taxon>Tracheophyta</taxon>
        <taxon>Spermatophyta</taxon>
        <taxon>Magnoliopsida</taxon>
        <taxon>eudicotyledons</taxon>
        <taxon>Gunneridae</taxon>
        <taxon>Pentapetalae</taxon>
        <taxon>asterids</taxon>
        <taxon>Ericales</taxon>
        <taxon>Actinidiaceae</taxon>
        <taxon>Actinidia</taxon>
    </lineage>
</organism>
<evidence type="ECO:0000313" key="3">
    <source>
        <dbReference type="Proteomes" id="UP000585474"/>
    </source>
</evidence>
<dbReference type="EMBL" id="BJWL01000144">
    <property type="protein sequence ID" value="GFS31414.1"/>
    <property type="molecule type" value="Genomic_DNA"/>
</dbReference>
<dbReference type="Proteomes" id="UP000585474">
    <property type="component" value="Unassembled WGS sequence"/>
</dbReference>
<accession>A0A7J0DBP8</accession>
<comment type="caution">
    <text evidence="2">The sequence shown here is derived from an EMBL/GenBank/DDBJ whole genome shotgun (WGS) entry which is preliminary data.</text>
</comment>
<protein>
    <submittedName>
        <fullName evidence="2">Uncharacterized protein</fullName>
    </submittedName>
</protein>
<reference evidence="3" key="1">
    <citation type="submission" date="2019-07" db="EMBL/GenBank/DDBJ databases">
        <title>De Novo Assembly of kiwifruit Actinidia rufa.</title>
        <authorList>
            <person name="Sugita-Konishi S."/>
            <person name="Sato K."/>
            <person name="Mori E."/>
            <person name="Abe Y."/>
            <person name="Kisaki G."/>
            <person name="Hamano K."/>
            <person name="Suezawa K."/>
            <person name="Otani M."/>
            <person name="Fukuda T."/>
            <person name="Manabe T."/>
            <person name="Gomi K."/>
            <person name="Tabuchi M."/>
            <person name="Akimitsu K."/>
            <person name="Kataoka I."/>
        </authorList>
    </citation>
    <scope>NUCLEOTIDE SEQUENCE [LARGE SCALE GENOMIC DNA]</scope>
    <source>
        <strain evidence="3">cv. Fuchu</strain>
    </source>
</reference>
<keyword evidence="3" id="KW-1185">Reference proteome</keyword>
<feature type="region of interest" description="Disordered" evidence="1">
    <location>
        <begin position="60"/>
        <end position="125"/>
    </location>
</feature>
<feature type="compositionally biased region" description="Basic residues" evidence="1">
    <location>
        <begin position="91"/>
        <end position="107"/>
    </location>
</feature>
<feature type="region of interest" description="Disordered" evidence="1">
    <location>
        <begin position="1"/>
        <end position="29"/>
    </location>
</feature>
<dbReference type="AlphaFoldDB" id="A0A7J0DBP8"/>